<dbReference type="Gene3D" id="3.30.450.20">
    <property type="entry name" value="PAS domain"/>
    <property type="match status" value="1"/>
</dbReference>
<dbReference type="AlphaFoldDB" id="A0A8S8XGV6"/>
<name>A0A8S8XGV6_9PROT</name>
<comment type="catalytic activity">
    <reaction evidence="1">
        <text>ATP + protein L-histidine = ADP + protein N-phospho-L-histidine.</text>
        <dbReference type="EC" id="2.7.13.3"/>
    </reaction>
</comment>
<dbReference type="GO" id="GO:0006355">
    <property type="term" value="P:regulation of DNA-templated transcription"/>
    <property type="evidence" value="ECO:0007669"/>
    <property type="project" value="InterPro"/>
</dbReference>
<dbReference type="SMART" id="SM00091">
    <property type="entry name" value="PAS"/>
    <property type="match status" value="1"/>
</dbReference>
<evidence type="ECO:0000256" key="3">
    <source>
        <dbReference type="ARBA" id="ARBA00022553"/>
    </source>
</evidence>
<dbReference type="PANTHER" id="PTHR43711:SF26">
    <property type="entry name" value="SENSOR HISTIDINE KINASE RCSC"/>
    <property type="match status" value="1"/>
</dbReference>
<reference evidence="9" key="1">
    <citation type="submission" date="2021-02" db="EMBL/GenBank/DDBJ databases">
        <title>Genome sequence of Rhodospirillales sp. strain TMPK1 isolated from soil.</title>
        <authorList>
            <person name="Nakai R."/>
            <person name="Kusada H."/>
            <person name="Tamaki H."/>
        </authorList>
    </citation>
    <scope>NUCLEOTIDE SEQUENCE</scope>
    <source>
        <strain evidence="9">TMPK1</strain>
    </source>
</reference>
<dbReference type="InterPro" id="IPR013767">
    <property type="entry name" value="PAS_fold"/>
</dbReference>
<dbReference type="SMART" id="SM00387">
    <property type="entry name" value="HATPase_c"/>
    <property type="match status" value="1"/>
</dbReference>
<dbReference type="GO" id="GO:0000155">
    <property type="term" value="F:phosphorelay sensor kinase activity"/>
    <property type="evidence" value="ECO:0007669"/>
    <property type="project" value="InterPro"/>
</dbReference>
<dbReference type="EC" id="2.7.13.3" evidence="2"/>
<dbReference type="NCBIfam" id="TIGR00229">
    <property type="entry name" value="sensory_box"/>
    <property type="match status" value="1"/>
</dbReference>
<dbReference type="SUPFAM" id="SSF47384">
    <property type="entry name" value="Homodimeric domain of signal transducing histidine kinase"/>
    <property type="match status" value="1"/>
</dbReference>
<dbReference type="SUPFAM" id="SSF55785">
    <property type="entry name" value="PYP-like sensor domain (PAS domain)"/>
    <property type="match status" value="1"/>
</dbReference>
<keyword evidence="5" id="KW-0418">Kinase</keyword>
<dbReference type="Gene3D" id="1.10.287.130">
    <property type="match status" value="1"/>
</dbReference>
<evidence type="ECO:0000256" key="4">
    <source>
        <dbReference type="ARBA" id="ARBA00022679"/>
    </source>
</evidence>
<organism evidence="9 10">
    <name type="scientific">Roseiterribacter gracilis</name>
    <dbReference type="NCBI Taxonomy" id="2812848"/>
    <lineage>
        <taxon>Bacteria</taxon>
        <taxon>Pseudomonadati</taxon>
        <taxon>Pseudomonadota</taxon>
        <taxon>Alphaproteobacteria</taxon>
        <taxon>Rhodospirillales</taxon>
        <taxon>Roseiterribacteraceae</taxon>
        <taxon>Roseiterribacter</taxon>
    </lineage>
</organism>
<comment type="caution">
    <text evidence="9">The sequence shown here is derived from an EMBL/GenBank/DDBJ whole genome shotgun (WGS) entry which is preliminary data.</text>
</comment>
<keyword evidence="3" id="KW-0597">Phosphoprotein</keyword>
<dbReference type="SMART" id="SM00388">
    <property type="entry name" value="HisKA"/>
    <property type="match status" value="1"/>
</dbReference>
<dbReference type="InterPro" id="IPR003594">
    <property type="entry name" value="HATPase_dom"/>
</dbReference>
<dbReference type="Gene3D" id="3.30.565.10">
    <property type="entry name" value="Histidine kinase-like ATPase, C-terminal domain"/>
    <property type="match status" value="1"/>
</dbReference>
<evidence type="ECO:0000256" key="6">
    <source>
        <dbReference type="ARBA" id="ARBA00023012"/>
    </source>
</evidence>
<evidence type="ECO:0000256" key="1">
    <source>
        <dbReference type="ARBA" id="ARBA00000085"/>
    </source>
</evidence>
<evidence type="ECO:0000259" key="8">
    <source>
        <dbReference type="PROSITE" id="PS50112"/>
    </source>
</evidence>
<dbReference type="PANTHER" id="PTHR43711">
    <property type="entry name" value="TWO-COMPONENT HISTIDINE KINASE"/>
    <property type="match status" value="1"/>
</dbReference>
<dbReference type="CDD" id="cd00130">
    <property type="entry name" value="PAS"/>
    <property type="match status" value="1"/>
</dbReference>
<dbReference type="SUPFAM" id="SSF55874">
    <property type="entry name" value="ATPase domain of HSP90 chaperone/DNA topoisomerase II/histidine kinase"/>
    <property type="match status" value="1"/>
</dbReference>
<keyword evidence="10" id="KW-1185">Reference proteome</keyword>
<protein>
    <recommendedName>
        <fullName evidence="2">histidine kinase</fullName>
        <ecNumber evidence="2">2.7.13.3</ecNumber>
    </recommendedName>
</protein>
<dbReference type="InterPro" id="IPR036097">
    <property type="entry name" value="HisK_dim/P_sf"/>
</dbReference>
<dbReference type="Proteomes" id="UP000681075">
    <property type="component" value="Unassembled WGS sequence"/>
</dbReference>
<accession>A0A8S8XGV6</accession>
<dbReference type="PRINTS" id="PR00344">
    <property type="entry name" value="BCTRLSENSOR"/>
</dbReference>
<dbReference type="RefSeq" id="WP_420244562.1">
    <property type="nucleotide sequence ID" value="NZ_BOPV01000001.1"/>
</dbReference>
<dbReference type="InterPro" id="IPR050736">
    <property type="entry name" value="Sensor_HK_Regulatory"/>
</dbReference>
<feature type="domain" description="Histidine kinase" evidence="7">
    <location>
        <begin position="147"/>
        <end position="367"/>
    </location>
</feature>
<feature type="domain" description="PAS" evidence="8">
    <location>
        <begin position="3"/>
        <end position="74"/>
    </location>
</feature>
<dbReference type="InterPro" id="IPR036890">
    <property type="entry name" value="HATPase_C_sf"/>
</dbReference>
<sequence>MAELERLLAFIEDSGAVGVLQLDGRARIRRVNGAFVRRFGFQPDELIGHPATILLPPEDHALAEQRFADAFAGTNGHDWRNWRVRSRDGSLHTVIIDSVAIDQAHPERGIDLIVTDVTEHEQRRLELAQARDAAEIASRAKSAFLANVSHELRTPLNAILGFSEIMAYGLLGPITVPRYAEYVTDIHRSASHLLDIINALLDLAKIEAGRMELREQRCDLQVIAQEVMSLLQPKIESAGIEVSIACEQPLPPLLGDMTKLRQMLVNLLANAVKFTPIEGNIVIELYRRGDQLGFAVVDSGVGMTDSEIDLALEPFRQVGDAMARPDAGTGLGLPLTRALAVAHGADLAIESSKGVGTRVAVLFPASRTLS</sequence>
<dbReference type="Pfam" id="PF00512">
    <property type="entry name" value="HisKA"/>
    <property type="match status" value="1"/>
</dbReference>
<dbReference type="CDD" id="cd00082">
    <property type="entry name" value="HisKA"/>
    <property type="match status" value="1"/>
</dbReference>
<dbReference type="InterPro" id="IPR003661">
    <property type="entry name" value="HisK_dim/P_dom"/>
</dbReference>
<keyword evidence="4" id="KW-0808">Transferase</keyword>
<proteinExistence type="predicted"/>
<evidence type="ECO:0000256" key="2">
    <source>
        <dbReference type="ARBA" id="ARBA00012438"/>
    </source>
</evidence>
<dbReference type="Pfam" id="PF00989">
    <property type="entry name" value="PAS"/>
    <property type="match status" value="1"/>
</dbReference>
<evidence type="ECO:0000259" key="7">
    <source>
        <dbReference type="PROSITE" id="PS50109"/>
    </source>
</evidence>
<dbReference type="InterPro" id="IPR000014">
    <property type="entry name" value="PAS"/>
</dbReference>
<evidence type="ECO:0000313" key="9">
    <source>
        <dbReference type="EMBL" id="GIL41182.1"/>
    </source>
</evidence>
<dbReference type="PROSITE" id="PS50109">
    <property type="entry name" value="HIS_KIN"/>
    <property type="match status" value="1"/>
</dbReference>
<evidence type="ECO:0000313" key="10">
    <source>
        <dbReference type="Proteomes" id="UP000681075"/>
    </source>
</evidence>
<gene>
    <name evidence="9" type="ORF">TMPK1_34190</name>
</gene>
<dbReference type="InterPro" id="IPR004358">
    <property type="entry name" value="Sig_transdc_His_kin-like_C"/>
</dbReference>
<dbReference type="Pfam" id="PF02518">
    <property type="entry name" value="HATPase_c"/>
    <property type="match status" value="1"/>
</dbReference>
<evidence type="ECO:0000256" key="5">
    <source>
        <dbReference type="ARBA" id="ARBA00022777"/>
    </source>
</evidence>
<dbReference type="InterPro" id="IPR005467">
    <property type="entry name" value="His_kinase_dom"/>
</dbReference>
<keyword evidence="6" id="KW-0902">Two-component regulatory system</keyword>
<dbReference type="PROSITE" id="PS50112">
    <property type="entry name" value="PAS"/>
    <property type="match status" value="1"/>
</dbReference>
<dbReference type="EMBL" id="BOPV01000001">
    <property type="protein sequence ID" value="GIL41182.1"/>
    <property type="molecule type" value="Genomic_DNA"/>
</dbReference>
<dbReference type="InterPro" id="IPR035965">
    <property type="entry name" value="PAS-like_dom_sf"/>
</dbReference>